<keyword evidence="2" id="KW-1015">Disulfide bond</keyword>
<feature type="domain" description="C-type lectin" evidence="4">
    <location>
        <begin position="227"/>
        <end position="297"/>
    </location>
</feature>
<comment type="caution">
    <text evidence="6">The sequence shown here is derived from an EMBL/GenBank/DDBJ whole genome shotgun (WGS) entry which is preliminary data.</text>
</comment>
<dbReference type="Gene3D" id="3.10.100.10">
    <property type="entry name" value="Mannose-Binding Protein A, subunit A"/>
    <property type="match status" value="1"/>
</dbReference>
<dbReference type="PROSITE" id="PS50041">
    <property type="entry name" value="C_TYPE_LECTIN_2"/>
    <property type="match status" value="1"/>
</dbReference>
<dbReference type="Pfam" id="PF00024">
    <property type="entry name" value="PAN_1"/>
    <property type="match status" value="1"/>
</dbReference>
<evidence type="ECO:0000256" key="3">
    <source>
        <dbReference type="PROSITE-ProRule" id="PRU00302"/>
    </source>
</evidence>
<dbReference type="InterPro" id="IPR016187">
    <property type="entry name" value="CTDL_fold"/>
</dbReference>
<evidence type="ECO:0000313" key="6">
    <source>
        <dbReference type="EMBL" id="KAK3578249.1"/>
    </source>
</evidence>
<keyword evidence="1" id="KW-0732">Signal</keyword>
<evidence type="ECO:0000259" key="4">
    <source>
        <dbReference type="PROSITE" id="PS50041"/>
    </source>
</evidence>
<dbReference type="AlphaFoldDB" id="A0AAE0VHN0"/>
<evidence type="ECO:0000256" key="2">
    <source>
        <dbReference type="ARBA" id="ARBA00023157"/>
    </source>
</evidence>
<dbReference type="Gene3D" id="2.10.70.10">
    <property type="entry name" value="Complement Module, domain 1"/>
    <property type="match status" value="1"/>
</dbReference>
<reference evidence="6" key="3">
    <citation type="submission" date="2023-05" db="EMBL/GenBank/DDBJ databases">
        <authorList>
            <person name="Smith C.H."/>
        </authorList>
    </citation>
    <scope>NUCLEOTIDE SEQUENCE</scope>
    <source>
        <strain evidence="6">CHS0354</strain>
        <tissue evidence="6">Mantle</tissue>
    </source>
</reference>
<dbReference type="InterPro" id="IPR016186">
    <property type="entry name" value="C-type_lectin-like/link_sf"/>
</dbReference>
<dbReference type="Proteomes" id="UP001195483">
    <property type="component" value="Unassembled WGS sequence"/>
</dbReference>
<dbReference type="InterPro" id="IPR000436">
    <property type="entry name" value="Sushi_SCR_CCP_dom"/>
</dbReference>
<name>A0AAE0VHN0_9BIVA</name>
<organism evidence="6 7">
    <name type="scientific">Potamilus streckersoni</name>
    <dbReference type="NCBI Taxonomy" id="2493646"/>
    <lineage>
        <taxon>Eukaryota</taxon>
        <taxon>Metazoa</taxon>
        <taxon>Spiralia</taxon>
        <taxon>Lophotrochozoa</taxon>
        <taxon>Mollusca</taxon>
        <taxon>Bivalvia</taxon>
        <taxon>Autobranchia</taxon>
        <taxon>Heteroconchia</taxon>
        <taxon>Palaeoheterodonta</taxon>
        <taxon>Unionida</taxon>
        <taxon>Unionoidea</taxon>
        <taxon>Unionidae</taxon>
        <taxon>Ambleminae</taxon>
        <taxon>Lampsilini</taxon>
        <taxon>Potamilus</taxon>
    </lineage>
</organism>
<dbReference type="Pfam" id="PF00084">
    <property type="entry name" value="Sushi"/>
    <property type="match status" value="1"/>
</dbReference>
<keyword evidence="3" id="KW-0768">Sushi</keyword>
<dbReference type="SUPFAM" id="SSF57535">
    <property type="entry name" value="Complement control module/SCR domain"/>
    <property type="match status" value="2"/>
</dbReference>
<gene>
    <name evidence="6" type="ORF">CHS0354_011569</name>
</gene>
<reference evidence="6" key="2">
    <citation type="journal article" date="2021" name="Genome Biol. Evol.">
        <title>Developing a high-quality reference genome for a parasitic bivalve with doubly uniparental inheritance (Bivalvia: Unionida).</title>
        <authorList>
            <person name="Smith C.H."/>
        </authorList>
    </citation>
    <scope>NUCLEOTIDE SEQUENCE</scope>
    <source>
        <strain evidence="6">CHS0354</strain>
        <tissue evidence="6">Mantle</tissue>
    </source>
</reference>
<dbReference type="SUPFAM" id="SSF56436">
    <property type="entry name" value="C-type lectin-like"/>
    <property type="match status" value="1"/>
</dbReference>
<keyword evidence="7" id="KW-1185">Reference proteome</keyword>
<evidence type="ECO:0000313" key="7">
    <source>
        <dbReference type="Proteomes" id="UP001195483"/>
    </source>
</evidence>
<reference evidence="6" key="1">
    <citation type="journal article" date="2021" name="Genome Biol. Evol.">
        <title>A High-Quality Reference Genome for a Parasitic Bivalve with Doubly Uniparental Inheritance (Bivalvia: Unionida).</title>
        <authorList>
            <person name="Smith C.H."/>
        </authorList>
    </citation>
    <scope>NUCLEOTIDE SEQUENCE</scope>
    <source>
        <strain evidence="6">CHS0354</strain>
    </source>
</reference>
<dbReference type="SUPFAM" id="SSF57414">
    <property type="entry name" value="Hairpin loop containing domain-like"/>
    <property type="match status" value="1"/>
</dbReference>
<accession>A0AAE0VHN0</accession>
<dbReference type="InterPro" id="IPR003609">
    <property type="entry name" value="Pan_app"/>
</dbReference>
<dbReference type="PROSITE" id="PS50923">
    <property type="entry name" value="SUSHI"/>
    <property type="match status" value="1"/>
</dbReference>
<protein>
    <submittedName>
        <fullName evidence="6">Uncharacterized protein</fullName>
    </submittedName>
</protein>
<dbReference type="EMBL" id="JAEAOA010000709">
    <property type="protein sequence ID" value="KAK3578249.1"/>
    <property type="molecule type" value="Genomic_DNA"/>
</dbReference>
<dbReference type="InterPro" id="IPR035976">
    <property type="entry name" value="Sushi/SCR/CCP_sf"/>
</dbReference>
<sequence length="301" mass="34231">MSTRGRHLEYVKRFVCKTPIERSGTIIETVEVELGQNYTYRCQDDLIEKRDQNPTVMCLPGGNWTTTNFTCVCKTPEKSGAINQTEEVEVGQSYTYRCQSDLFEKGDQNPAATCLHDGSWTSTNFICVKQNWTQDTIYPNNIHKSEVISNVTGNNLLACMQECDKEPTKCLSFFYDNHTSLCVLSASFQRGLPDVAAKLKKFVSSVFQKTFTTLAIFGGEFLQCFSEFCADFVKAWVYIGLSDQTMEGRWVNWQGEKVDPYWEPGQPSESYENCAFIIGLGGIHDIRCNVLMTFLCHKTHF</sequence>
<dbReference type="SMART" id="SM00032">
    <property type="entry name" value="CCP"/>
    <property type="match status" value="2"/>
</dbReference>
<dbReference type="InterPro" id="IPR001304">
    <property type="entry name" value="C-type_lectin-like"/>
</dbReference>
<proteinExistence type="predicted"/>
<comment type="caution">
    <text evidence="3">Lacks conserved residue(s) required for the propagation of feature annotation.</text>
</comment>
<feature type="domain" description="Sushi" evidence="5">
    <location>
        <begin position="71"/>
        <end position="129"/>
    </location>
</feature>
<evidence type="ECO:0000256" key="1">
    <source>
        <dbReference type="ARBA" id="ARBA00022729"/>
    </source>
</evidence>
<evidence type="ECO:0000259" key="5">
    <source>
        <dbReference type="PROSITE" id="PS50923"/>
    </source>
</evidence>